<feature type="domain" description="Activator of Hsp90 ATPase homologue 1/2-like C-terminal" evidence="2">
    <location>
        <begin position="17"/>
        <end position="151"/>
    </location>
</feature>
<name>A0A0M2ZJG8_9MYCO</name>
<comment type="similarity">
    <text evidence="1">Belongs to the AHA1 family.</text>
</comment>
<evidence type="ECO:0000259" key="2">
    <source>
        <dbReference type="Pfam" id="PF08327"/>
    </source>
</evidence>
<dbReference type="CDD" id="cd08891">
    <property type="entry name" value="SRPBCC_CalC"/>
    <property type="match status" value="1"/>
</dbReference>
<dbReference type="Proteomes" id="UP000192772">
    <property type="component" value="Unassembled WGS sequence"/>
</dbReference>
<evidence type="ECO:0000256" key="1">
    <source>
        <dbReference type="ARBA" id="ARBA00006817"/>
    </source>
</evidence>
<protein>
    <submittedName>
        <fullName evidence="3">ATPase</fullName>
    </submittedName>
</protein>
<dbReference type="SUPFAM" id="SSF55961">
    <property type="entry name" value="Bet v1-like"/>
    <property type="match status" value="1"/>
</dbReference>
<organism evidence="3 4">
    <name type="scientific">Mycolicibacterium elephantis</name>
    <dbReference type="NCBI Taxonomy" id="81858"/>
    <lineage>
        <taxon>Bacteria</taxon>
        <taxon>Bacillati</taxon>
        <taxon>Actinomycetota</taxon>
        <taxon>Actinomycetes</taxon>
        <taxon>Mycobacteriales</taxon>
        <taxon>Mycobacteriaceae</taxon>
        <taxon>Mycolicibacterium</taxon>
    </lineage>
</organism>
<accession>A0A0M2ZJG8</accession>
<proteinExistence type="inferred from homology"/>
<evidence type="ECO:0000313" key="3">
    <source>
        <dbReference type="EMBL" id="ORA66919.1"/>
    </source>
</evidence>
<dbReference type="OrthoDB" id="268331at2"/>
<dbReference type="AlphaFoldDB" id="A0A0M2ZJG8"/>
<dbReference type="InterPro" id="IPR023393">
    <property type="entry name" value="START-like_dom_sf"/>
</dbReference>
<dbReference type="Gene3D" id="3.30.530.20">
    <property type="match status" value="1"/>
</dbReference>
<evidence type="ECO:0000313" key="4">
    <source>
        <dbReference type="Proteomes" id="UP000192772"/>
    </source>
</evidence>
<dbReference type="InterPro" id="IPR013538">
    <property type="entry name" value="ASHA1/2-like_C"/>
</dbReference>
<reference evidence="3 4" key="1">
    <citation type="submission" date="2017-02" db="EMBL/GenBank/DDBJ databases">
        <title>The new phylogeny of genus Mycobacterium.</title>
        <authorList>
            <person name="Tortoli E."/>
            <person name="Trovato A."/>
            <person name="Cirillo D.M."/>
        </authorList>
    </citation>
    <scope>NUCLEOTIDE SEQUENCE [LARGE SCALE GENOMIC DNA]</scope>
    <source>
        <strain evidence="3 4">FI-09383</strain>
    </source>
</reference>
<dbReference type="RefSeq" id="WP_046751389.1">
    <property type="nucleotide sequence ID" value="NZ_LBNO01000016.1"/>
</dbReference>
<gene>
    <name evidence="3" type="ORF">BST23_08300</name>
</gene>
<dbReference type="EMBL" id="MVHP01000007">
    <property type="protein sequence ID" value="ORA66919.1"/>
    <property type="molecule type" value="Genomic_DNA"/>
</dbReference>
<dbReference type="Pfam" id="PF08327">
    <property type="entry name" value="AHSA1"/>
    <property type="match status" value="1"/>
</dbReference>
<comment type="caution">
    <text evidence="3">The sequence shown here is derived from an EMBL/GenBank/DDBJ whole genome shotgun (WGS) entry which is preliminary data.</text>
</comment>
<dbReference type="STRING" id="81858.BST23_08300"/>
<sequence length="161" mass="18093">MTQTRTATIRHHVVVAAPLERAFRVFTDQFGDFKPREHNLLGVPIAETVFEPHVGGHIYDRGEDGSLCKWATIVAYEPPNRVVFTWNIGPTWQLETDSARCSEVEVRFTAESADRTRVDLEHRHIERHGDGWQAVAEGVGAEGGWPLYLRRYAGLVDGGAQ</sequence>